<evidence type="ECO:0000259" key="6">
    <source>
        <dbReference type="Pfam" id="PF13873"/>
    </source>
</evidence>
<evidence type="ECO:0000313" key="7">
    <source>
        <dbReference type="EMBL" id="KAK9745405.1"/>
    </source>
</evidence>
<keyword evidence="3" id="KW-0805">Transcription regulation</keyword>
<dbReference type="PANTHER" id="PTHR21411:SF0">
    <property type="entry name" value="REGULATORY PROTEIN ZESTE"/>
    <property type="match status" value="1"/>
</dbReference>
<dbReference type="AlphaFoldDB" id="A0AAW1MD18"/>
<comment type="function">
    <text evidence="5">Involved in transvection phenomena (= synapsis-dependent gene expression), where the synaptic pairing of chromosomes carrying genes with which zeste interacts influences the expression of these genes. Zeste binds to DNA and stimulates transcription from a nearby promoter.</text>
</comment>
<keyword evidence="8" id="KW-1185">Reference proteome</keyword>
<evidence type="ECO:0000256" key="4">
    <source>
        <dbReference type="ARBA" id="ARBA00023163"/>
    </source>
</evidence>
<dbReference type="Pfam" id="PF13873">
    <property type="entry name" value="Myb_DNA-bind_5"/>
    <property type="match status" value="1"/>
</dbReference>
<accession>A0AAW1MD18</accession>
<evidence type="ECO:0000256" key="2">
    <source>
        <dbReference type="ARBA" id="ARBA00016807"/>
    </source>
</evidence>
<evidence type="ECO:0000256" key="5">
    <source>
        <dbReference type="ARBA" id="ARBA00025466"/>
    </source>
</evidence>
<evidence type="ECO:0000256" key="1">
    <source>
        <dbReference type="ARBA" id="ARBA00011764"/>
    </source>
</evidence>
<name>A0AAW1MD18_POPJA</name>
<dbReference type="InterPro" id="IPR028002">
    <property type="entry name" value="Myb_DNA-bind_5"/>
</dbReference>
<reference evidence="7 8" key="1">
    <citation type="journal article" date="2024" name="BMC Genomics">
        <title>De novo assembly and annotation of Popillia japonica's genome with initial clues to its potential as an invasive pest.</title>
        <authorList>
            <person name="Cucini C."/>
            <person name="Boschi S."/>
            <person name="Funari R."/>
            <person name="Cardaioli E."/>
            <person name="Iannotti N."/>
            <person name="Marturano G."/>
            <person name="Paoli F."/>
            <person name="Bruttini M."/>
            <person name="Carapelli A."/>
            <person name="Frati F."/>
            <person name="Nardi F."/>
        </authorList>
    </citation>
    <scope>NUCLEOTIDE SEQUENCE [LARGE SCALE GENOMIC DNA]</scope>
    <source>
        <strain evidence="7">DMR45628</strain>
    </source>
</reference>
<proteinExistence type="predicted"/>
<dbReference type="Proteomes" id="UP001458880">
    <property type="component" value="Unassembled WGS sequence"/>
</dbReference>
<organism evidence="7 8">
    <name type="scientific">Popillia japonica</name>
    <name type="common">Japanese beetle</name>
    <dbReference type="NCBI Taxonomy" id="7064"/>
    <lineage>
        <taxon>Eukaryota</taxon>
        <taxon>Metazoa</taxon>
        <taxon>Ecdysozoa</taxon>
        <taxon>Arthropoda</taxon>
        <taxon>Hexapoda</taxon>
        <taxon>Insecta</taxon>
        <taxon>Pterygota</taxon>
        <taxon>Neoptera</taxon>
        <taxon>Endopterygota</taxon>
        <taxon>Coleoptera</taxon>
        <taxon>Polyphaga</taxon>
        <taxon>Scarabaeiformia</taxon>
        <taxon>Scarabaeidae</taxon>
        <taxon>Rutelinae</taxon>
        <taxon>Popillia</taxon>
    </lineage>
</organism>
<keyword evidence="7" id="KW-0238">DNA-binding</keyword>
<comment type="caution">
    <text evidence="7">The sequence shown here is derived from an EMBL/GenBank/DDBJ whole genome shotgun (WGS) entry which is preliminary data.</text>
</comment>
<dbReference type="EMBL" id="JASPKY010000049">
    <property type="protein sequence ID" value="KAK9745405.1"/>
    <property type="molecule type" value="Genomic_DNA"/>
</dbReference>
<evidence type="ECO:0000256" key="3">
    <source>
        <dbReference type="ARBA" id="ARBA00023015"/>
    </source>
</evidence>
<dbReference type="PANTHER" id="PTHR21411">
    <property type="entry name" value="APONTIC"/>
    <property type="match status" value="1"/>
</dbReference>
<keyword evidence="4" id="KW-0804">Transcription</keyword>
<sequence>MATPGRRRGTNFTQREEAFLTNAVKMYASAIESRKTDADNNIIRNDAWDRVCNIYNQTSGEKFRDVAILKNKYKNMKKSTAKNLADEKKHIYKTGGGPPKEYTFSQTDRDIIEISGEQMTGQVSEIDAVYMTPISVEQIVPHEEDDLDMIHLGEYSKVASKRYNALPVGFRKT</sequence>
<dbReference type="GO" id="GO:0003677">
    <property type="term" value="F:DNA binding"/>
    <property type="evidence" value="ECO:0007669"/>
    <property type="project" value="UniProtKB-KW"/>
</dbReference>
<protein>
    <recommendedName>
        <fullName evidence="2">Regulatory protein zeste</fullName>
    </recommendedName>
</protein>
<gene>
    <name evidence="7" type="ORF">QE152_g7000</name>
</gene>
<evidence type="ECO:0000313" key="8">
    <source>
        <dbReference type="Proteomes" id="UP001458880"/>
    </source>
</evidence>
<feature type="domain" description="Myb/SANT-like DNA-binding" evidence="6">
    <location>
        <begin position="8"/>
        <end position="85"/>
    </location>
</feature>
<comment type="subunit">
    <text evidence="1">Self-associates forming complexes of several hundred monomers.</text>
</comment>